<organism evidence="1 2">
    <name type="scientific">Bipolaricaulis sibiricus</name>
    <dbReference type="NCBI Taxonomy" id="2501609"/>
    <lineage>
        <taxon>Bacteria</taxon>
        <taxon>Candidatus Bipolaricaulota</taxon>
        <taxon>Candidatus Bipolaricaulia</taxon>
        <taxon>Candidatus Bipolaricaulales</taxon>
        <taxon>Candidatus Bipolaricaulaceae</taxon>
        <taxon>Candidatus Bipolaricaulis</taxon>
    </lineage>
</organism>
<dbReference type="Pfam" id="PF01904">
    <property type="entry name" value="DUF72"/>
    <property type="match status" value="1"/>
</dbReference>
<dbReference type="PANTHER" id="PTHR30348:SF13">
    <property type="entry name" value="UPF0759 PROTEIN YUNF"/>
    <property type="match status" value="1"/>
</dbReference>
<dbReference type="AlphaFoldDB" id="A0A410FUN4"/>
<evidence type="ECO:0000313" key="1">
    <source>
        <dbReference type="EMBL" id="QAA76776.1"/>
    </source>
</evidence>
<dbReference type="EMBL" id="CP034928">
    <property type="protein sequence ID" value="QAA76776.1"/>
    <property type="molecule type" value="Genomic_DNA"/>
</dbReference>
<proteinExistence type="predicted"/>
<name>A0A410FUN4_BIPS1</name>
<reference evidence="2" key="1">
    <citation type="submission" date="2018-12" db="EMBL/GenBank/DDBJ databases">
        <title>Complete genome sequence of an uncultured bacterium of the candidate phylum Bipolaricaulota.</title>
        <authorList>
            <person name="Kadnikov V.V."/>
            <person name="Mardanov A.V."/>
            <person name="Beletsky A.V."/>
            <person name="Frank Y.A."/>
            <person name="Karnachuk O.V."/>
            <person name="Ravin N.V."/>
        </authorList>
    </citation>
    <scope>NUCLEOTIDE SEQUENCE [LARGE SCALE GENOMIC DNA]</scope>
</reference>
<dbReference type="PANTHER" id="PTHR30348">
    <property type="entry name" value="UNCHARACTERIZED PROTEIN YECE"/>
    <property type="match status" value="1"/>
</dbReference>
<dbReference type="SUPFAM" id="SSF117396">
    <property type="entry name" value="TM1631-like"/>
    <property type="match status" value="1"/>
</dbReference>
<dbReference type="InterPro" id="IPR036520">
    <property type="entry name" value="UPF0759_sf"/>
</dbReference>
<evidence type="ECO:0008006" key="3">
    <source>
        <dbReference type="Google" id="ProtNLM"/>
    </source>
</evidence>
<dbReference type="Proteomes" id="UP000287233">
    <property type="component" value="Chromosome"/>
</dbReference>
<protein>
    <recommendedName>
        <fullName evidence="3">DUF72 domain-containing protein</fullName>
    </recommendedName>
</protein>
<evidence type="ECO:0000313" key="2">
    <source>
        <dbReference type="Proteomes" id="UP000287233"/>
    </source>
</evidence>
<accession>A0A410FUN4</accession>
<dbReference type="Gene3D" id="3.20.20.410">
    <property type="entry name" value="Protein of unknown function UPF0759"/>
    <property type="match status" value="1"/>
</dbReference>
<gene>
    <name evidence="1" type="ORF">BIP78_1010</name>
</gene>
<dbReference type="InterPro" id="IPR002763">
    <property type="entry name" value="DUF72"/>
</dbReference>
<dbReference type="KEGG" id="bih:BIP78_1010"/>
<sequence length="282" mass="32145">MGTGTLRVGTSGYSYRDWVGPIYPTTLPSKEWLSYYAREFDAVEINSTYYRVPSPHMTAALVRKVDPTKFVFVVKVPGEMTHDRGKFDETVAPFLAGIEPLRDGGCLGALLAQFPYSLPREGEDAFGHLEKLRTAIPAEIPVHVEFRHAHWYRQEVYAFLRDHGLGFVNVDLPPLPNLPQEKTGIVTNGIGYFRFHGRNAAQWWQHATASQRYDYAYSNAELAEWVPTIERVARESRTTFVFMNNCHMGKSVRDAVKLLRQLHLRGPDYVPPWDATRDPLFG</sequence>